<keyword evidence="4" id="KW-1185">Reference proteome</keyword>
<dbReference type="InterPro" id="IPR043137">
    <property type="entry name" value="GGT_ssub_C"/>
</dbReference>
<dbReference type="GeneID" id="14867622"/>
<dbReference type="EMBL" id="GL883026">
    <property type="protein sequence ID" value="EGG15453.1"/>
    <property type="molecule type" value="Genomic_DNA"/>
</dbReference>
<evidence type="ECO:0008006" key="5">
    <source>
        <dbReference type="Google" id="ProtNLM"/>
    </source>
</evidence>
<evidence type="ECO:0000313" key="4">
    <source>
        <dbReference type="Proteomes" id="UP000007797"/>
    </source>
</evidence>
<dbReference type="OMA" id="EGNMVSY"/>
<dbReference type="Proteomes" id="UP000007797">
    <property type="component" value="Unassembled WGS sequence"/>
</dbReference>
<dbReference type="Gene3D" id="1.10.246.230">
    <property type="match status" value="1"/>
</dbReference>
<proteinExistence type="predicted"/>
<dbReference type="GO" id="GO:0036374">
    <property type="term" value="F:glutathione hydrolase activity"/>
    <property type="evidence" value="ECO:0007669"/>
    <property type="project" value="InterPro"/>
</dbReference>
<gene>
    <name evidence="3" type="ORF">DFA_10291</name>
</gene>
<dbReference type="MEROPS" id="T03.025"/>
<evidence type="ECO:0000256" key="2">
    <source>
        <dbReference type="PIRSR" id="PIRSR600101-2"/>
    </source>
</evidence>
<dbReference type="KEGG" id="dfa:DFA_10291"/>
<dbReference type="AlphaFoldDB" id="F4Q9T4"/>
<evidence type="ECO:0000313" key="3">
    <source>
        <dbReference type="EMBL" id="EGG15453.1"/>
    </source>
</evidence>
<dbReference type="PANTHER" id="PTHR43881:SF1">
    <property type="entry name" value="GAMMA-GLUTAMYLTRANSPEPTIDASE (AFU_ORTHOLOGUE AFUA_4G13580)"/>
    <property type="match status" value="1"/>
</dbReference>
<reference evidence="4" key="1">
    <citation type="journal article" date="2011" name="Genome Res.">
        <title>Phylogeny-wide analysis of social amoeba genomes highlights ancient origins for complex intercellular communication.</title>
        <authorList>
            <person name="Heidel A.J."/>
            <person name="Lawal H.M."/>
            <person name="Felder M."/>
            <person name="Schilde C."/>
            <person name="Helps N.R."/>
            <person name="Tunggal B."/>
            <person name="Rivero F."/>
            <person name="John U."/>
            <person name="Schleicher M."/>
            <person name="Eichinger L."/>
            <person name="Platzer M."/>
            <person name="Noegel A.A."/>
            <person name="Schaap P."/>
            <person name="Gloeckner G."/>
        </authorList>
    </citation>
    <scope>NUCLEOTIDE SEQUENCE [LARGE SCALE GENOMIC DNA]</scope>
    <source>
        <strain evidence="4">SH3</strain>
    </source>
</reference>
<dbReference type="PRINTS" id="PR01210">
    <property type="entry name" value="GGTRANSPTASE"/>
</dbReference>
<dbReference type="Pfam" id="PF01019">
    <property type="entry name" value="G_glu_transpept"/>
    <property type="match status" value="1"/>
</dbReference>
<dbReference type="GO" id="GO:0006751">
    <property type="term" value="P:glutathione catabolic process"/>
    <property type="evidence" value="ECO:0007669"/>
    <property type="project" value="InterPro"/>
</dbReference>
<dbReference type="InterPro" id="IPR052896">
    <property type="entry name" value="GGT-like_enzyme"/>
</dbReference>
<dbReference type="STRING" id="1054147.F4Q9T4"/>
<dbReference type="SUPFAM" id="SSF56235">
    <property type="entry name" value="N-terminal nucleophile aminohydrolases (Ntn hydrolases)"/>
    <property type="match status" value="1"/>
</dbReference>
<accession>F4Q9T4</accession>
<dbReference type="RefSeq" id="XP_004354195.1">
    <property type="nucleotide sequence ID" value="XM_004354143.1"/>
</dbReference>
<dbReference type="PANTHER" id="PTHR43881">
    <property type="entry name" value="GAMMA-GLUTAMYLTRANSPEPTIDASE (AFU_ORTHOLOGUE AFUA_4G13580)"/>
    <property type="match status" value="1"/>
</dbReference>
<sequence>MSMEKTSIWKTSKFLKALFFSLYILSKMFKENDDYSSRSPLYATNGVCSSSQPLASQVGIDILKRGGNAADAAVAMAAVMNLTQPCSTGIGGDCFMIYYDAKTKEIHGMNGSGRAPEALTLQLVKEKGITGDCLPPYSALTVTVPGAAAAWCDTIEKFGSGKLTMTDILTPAIEYCELGVPIQSKTSMWWEASMDQLMTGPHSSELLINGQPPKPGQIFKNPNLAKTFKLLASKGKDGFYKGEIANEIVKVIKELGGVLSLKDLENHKTTFDKPIHINYRGYDIFEIPPNGQGITALLALNLLEEYKLSEMNPYSKEHLHLLIESLRISFSDTRYYVADPAFYDAPLDKMLSKEYARERRKLVDKEKCNKNVEKGYPANSSNTIYLTAVDRDGNACSFINSNYMSFGTGIIPKGCGFTLQNRGANFSLDPSHPNSLQPNKRPYHTIIPGMILKDGQLFASFGSMGGFIQPQSHVQLIVNLIDHKMDPQAAINFPKFMISDGESNGRIIFEDGHQEENIKGLEKMGHNVQLGPVKGHDRRIFGNGQIIVQLTDENQNRIYCSGTDNRCDGISSIY</sequence>
<dbReference type="OrthoDB" id="2015213at2759"/>
<dbReference type="InterPro" id="IPR000101">
    <property type="entry name" value="GGT_peptidase"/>
</dbReference>
<dbReference type="NCBIfam" id="TIGR00066">
    <property type="entry name" value="g_glut_trans"/>
    <property type="match status" value="1"/>
</dbReference>
<protein>
    <recommendedName>
        <fullName evidence="5">Gamma-glutamyltranspeptidase</fullName>
    </recommendedName>
</protein>
<feature type="active site" description="Nucleophile" evidence="1">
    <location>
        <position position="383"/>
    </location>
</feature>
<dbReference type="InterPro" id="IPR029055">
    <property type="entry name" value="Ntn_hydrolases_N"/>
</dbReference>
<name>F4Q9T4_CACFS</name>
<dbReference type="Gene3D" id="3.60.20.40">
    <property type="match status" value="1"/>
</dbReference>
<feature type="binding site" evidence="2">
    <location>
        <position position="466"/>
    </location>
    <ligand>
        <name>L-glutamate</name>
        <dbReference type="ChEBI" id="CHEBI:29985"/>
    </ligand>
</feature>
<evidence type="ECO:0000256" key="1">
    <source>
        <dbReference type="PIRSR" id="PIRSR600101-1"/>
    </source>
</evidence>
<organism evidence="3 4">
    <name type="scientific">Cavenderia fasciculata</name>
    <name type="common">Slime mold</name>
    <name type="synonym">Dictyostelium fasciculatum</name>
    <dbReference type="NCBI Taxonomy" id="261658"/>
    <lineage>
        <taxon>Eukaryota</taxon>
        <taxon>Amoebozoa</taxon>
        <taxon>Evosea</taxon>
        <taxon>Eumycetozoa</taxon>
        <taxon>Dictyostelia</taxon>
        <taxon>Acytosteliales</taxon>
        <taxon>Cavenderiaceae</taxon>
        <taxon>Cavenderia</taxon>
    </lineage>
</organism>